<evidence type="ECO:0000313" key="1">
    <source>
        <dbReference type="EMBL" id="RFA93273.1"/>
    </source>
</evidence>
<gene>
    <name evidence="1" type="ORF">CGL51_13225</name>
    <name evidence="2" type="ORF">CGL52_07585</name>
</gene>
<dbReference type="RefSeq" id="WP_116422039.1">
    <property type="nucleotide sequence ID" value="NZ_NMUE01000066.1"/>
</dbReference>
<name>A0A371R334_9CREN</name>
<sequence length="347" mass="39146">MDIKNFIIDNIDRILEYLKQNPLYIYARRSVDAYLAAYSLAASLGETAQVAVVDWPPQVGICIGFKCEGLYITERGIGLDDKVYTSDFTSMSHIVAHIITSLSPLEEDVYKALFIGHYSWSVDYCEYKCPPPRELTRGDEKLAIVFPFVGELPANKALPLSTLPIIPGVTGREFDSAPEDEIKLLDWALGAVASEGFHTAILDKAVRYYSPEIKAADVAERLEADLANFIDKGVEVYVSNLAENFYMILKKVKEDIIPVQNPFYIYKIPPYLSYYMKLANYVALKYDAPRGYVIALIPPFGEKAQLKTVASALAELGQVLEFPTHIVAYIESNKYTDFLREYERIKK</sequence>
<dbReference type="OrthoDB" id="27489at2157"/>
<dbReference type="Proteomes" id="UP000257123">
    <property type="component" value="Unassembled WGS sequence"/>
</dbReference>
<organism evidence="2 3">
    <name type="scientific">Pyrobaculum aerophilum</name>
    <dbReference type="NCBI Taxonomy" id="13773"/>
    <lineage>
        <taxon>Archaea</taxon>
        <taxon>Thermoproteota</taxon>
        <taxon>Thermoprotei</taxon>
        <taxon>Thermoproteales</taxon>
        <taxon>Thermoproteaceae</taxon>
        <taxon>Pyrobaculum</taxon>
    </lineage>
</organism>
<accession>A0A371R334</accession>
<protein>
    <submittedName>
        <fullName evidence="2">Uncharacterized protein</fullName>
    </submittedName>
</protein>
<dbReference type="EMBL" id="NMUE01000066">
    <property type="protein sequence ID" value="RFA93273.1"/>
    <property type="molecule type" value="Genomic_DNA"/>
</dbReference>
<evidence type="ECO:0000313" key="4">
    <source>
        <dbReference type="Proteomes" id="UP000257123"/>
    </source>
</evidence>
<dbReference type="EMBL" id="NMUF01000019">
    <property type="protein sequence ID" value="RFA98211.1"/>
    <property type="molecule type" value="Genomic_DNA"/>
</dbReference>
<dbReference type="AlphaFoldDB" id="A0A371R334"/>
<dbReference type="Proteomes" id="UP000256877">
    <property type="component" value="Unassembled WGS sequence"/>
</dbReference>
<reference evidence="3 4" key="1">
    <citation type="submission" date="2017-07" db="EMBL/GenBank/DDBJ databases">
        <title>Draft genome sequence of aerobic hyperthermophilic archaea, Pyrobaculum aerophilum YKB31 and YKB32.</title>
        <authorList>
            <person name="Mochizuki T."/>
            <person name="Berliner A.J."/>
            <person name="Yoshida-Takashima Y."/>
            <person name="Takaki Y."/>
            <person name="Nunoura T."/>
            <person name="Takai K."/>
        </authorList>
    </citation>
    <scope>NUCLEOTIDE SEQUENCE [LARGE SCALE GENOMIC DNA]</scope>
    <source>
        <strain evidence="1 4">YKB31</strain>
        <strain evidence="2 3">YKB32</strain>
    </source>
</reference>
<proteinExistence type="predicted"/>
<evidence type="ECO:0000313" key="2">
    <source>
        <dbReference type="EMBL" id="RFA98211.1"/>
    </source>
</evidence>
<evidence type="ECO:0000313" key="3">
    <source>
        <dbReference type="Proteomes" id="UP000256877"/>
    </source>
</evidence>
<comment type="caution">
    <text evidence="2">The sequence shown here is derived from an EMBL/GenBank/DDBJ whole genome shotgun (WGS) entry which is preliminary data.</text>
</comment>